<dbReference type="Proteomes" id="UP000241473">
    <property type="component" value="Unassembled WGS sequence"/>
</dbReference>
<feature type="compositionally biased region" description="Low complexity" evidence="1">
    <location>
        <begin position="580"/>
        <end position="631"/>
    </location>
</feature>
<protein>
    <recommendedName>
        <fullName evidence="4">Thermopsin</fullName>
    </recommendedName>
</protein>
<sequence>MMRKNISLFVVTLMALSVLSTLGVVDTVAQTTAFSTNSVNLTLNTTEVLPANYYYYYNFSLPNTYPNATFGYYFSVSNSSVSTALMTSTQFKQFNTTGSFSGGYIADQNGTLNFDGLLFTQGVYYLVVYAYQAPAEVEIYLSVKSNMQAINATQYVGEFETIPAHQNTSIPLHYETLGSPFNITVIGISNQTVKYTIWDNSTQTPAFTSPLVTFTNLSIQPFSYNYTLTNLRQGVYTLIIGNPHNSPAYVYFEYRIYPKYVNPYLFRYLLRQSGAPTGLAAYGVLNQSGTPTPYLINTSSVLGYANISSILAYNQTAAQQANLQDPYMASLQLNLILAVENSDGSYYVYWPQNVPRFYTDRQQVQLTNNVLNMSGDGAYLTNSSITSPNGVVIETQNGGVMQYYYGNYLNQPTWSYRLPFAFMLLMNESVVQGQGVLISMGIVVVQNGTIVANPQPYWFDRIMIHDPAAAAAGFIVSGYRYTPVGAASLLGSYYDAELVFGGGANGEVTQFEQLSATLGLLYYSPATDNYTAFPSYYSFGADTAEATTDAHVSYLGNGFASVSAGTPDYTYLAENNAKGTQTTTATTPPTTPTSSAPSTTATTTQTSTTTPPNTQTTTSSSASTPPYTQSPIHKFDESGWLGNSWSNPPSHNQRD</sequence>
<name>A0A2R6AMT7_9ARCH</name>
<proteinExistence type="predicted"/>
<evidence type="ECO:0008006" key="4">
    <source>
        <dbReference type="Google" id="ProtNLM"/>
    </source>
</evidence>
<organism evidence="2 3">
    <name type="scientific">Candidatus Marsarchaeota G1 archaeon OSP_C</name>
    <dbReference type="NCBI Taxonomy" id="1978154"/>
    <lineage>
        <taxon>Archaea</taxon>
        <taxon>Candidatus Marsarchaeota</taxon>
        <taxon>Candidatus Marsarchaeota group 1</taxon>
    </lineage>
</organism>
<feature type="compositionally biased region" description="Polar residues" evidence="1">
    <location>
        <begin position="641"/>
        <end position="655"/>
    </location>
</feature>
<feature type="region of interest" description="Disordered" evidence="1">
    <location>
        <begin position="579"/>
        <end position="655"/>
    </location>
</feature>
<dbReference type="AlphaFoldDB" id="A0A2R6AMT7"/>
<feature type="non-terminal residue" evidence="2">
    <location>
        <position position="655"/>
    </location>
</feature>
<gene>
    <name evidence="2" type="ORF">B9Q00_08090</name>
</gene>
<evidence type="ECO:0000313" key="2">
    <source>
        <dbReference type="EMBL" id="PSN87704.1"/>
    </source>
</evidence>
<evidence type="ECO:0000256" key="1">
    <source>
        <dbReference type="SAM" id="MobiDB-lite"/>
    </source>
</evidence>
<dbReference type="EMBL" id="NEXB01000050">
    <property type="protein sequence ID" value="PSN87704.1"/>
    <property type="molecule type" value="Genomic_DNA"/>
</dbReference>
<dbReference type="Pfam" id="PF05317">
    <property type="entry name" value="Thermopsin"/>
    <property type="match status" value="1"/>
</dbReference>
<comment type="caution">
    <text evidence="2">The sequence shown here is derived from an EMBL/GenBank/DDBJ whole genome shotgun (WGS) entry which is preliminary data.</text>
</comment>
<evidence type="ECO:0000313" key="3">
    <source>
        <dbReference type="Proteomes" id="UP000241473"/>
    </source>
</evidence>
<accession>A0A2R6AMT7</accession>
<dbReference type="InterPro" id="IPR007981">
    <property type="entry name" value="Peptidase_A5"/>
</dbReference>
<reference evidence="2 3" key="1">
    <citation type="submission" date="2017-04" db="EMBL/GenBank/DDBJ databases">
        <title>Novel microbial lineages endemic to geothermal iron-oxide mats fill important gaps in the evolutionary history of Archaea.</title>
        <authorList>
            <person name="Jay Z.J."/>
            <person name="Beam J.P."/>
            <person name="Dlakic M."/>
            <person name="Rusch D.B."/>
            <person name="Kozubal M.A."/>
            <person name="Inskeep W.P."/>
        </authorList>
    </citation>
    <scope>NUCLEOTIDE SEQUENCE [LARGE SCALE GENOMIC DNA]</scope>
    <source>
        <strain evidence="2">OSP_C</strain>
    </source>
</reference>